<dbReference type="Gene3D" id="2.150.10.10">
    <property type="entry name" value="Serralysin-like metalloprotease, C-terminal"/>
    <property type="match status" value="3"/>
</dbReference>
<evidence type="ECO:0000313" key="3">
    <source>
        <dbReference type="EMBL" id="SPH19794.1"/>
    </source>
</evidence>
<evidence type="ECO:0000256" key="1">
    <source>
        <dbReference type="ARBA" id="ARBA00004613"/>
    </source>
</evidence>
<evidence type="ECO:0000256" key="2">
    <source>
        <dbReference type="ARBA" id="ARBA00022525"/>
    </source>
</evidence>
<dbReference type="PROSITE" id="PS00330">
    <property type="entry name" value="HEMOLYSIN_CALCIUM"/>
    <property type="match status" value="3"/>
</dbReference>
<organism evidence="3 4">
    <name type="scientific">Ascidiaceihabitans donghaensis</name>
    <dbReference type="NCBI Taxonomy" id="1510460"/>
    <lineage>
        <taxon>Bacteria</taxon>
        <taxon>Pseudomonadati</taxon>
        <taxon>Pseudomonadota</taxon>
        <taxon>Alphaproteobacteria</taxon>
        <taxon>Rhodobacterales</taxon>
        <taxon>Paracoccaceae</taxon>
        <taxon>Ascidiaceihabitans</taxon>
    </lineage>
</organism>
<gene>
    <name evidence="3" type="primary">ltxA_6</name>
    <name evidence="3" type="ORF">ASD8599_00535</name>
</gene>
<dbReference type="InterPro" id="IPR011049">
    <property type="entry name" value="Serralysin-like_metalloprot_C"/>
</dbReference>
<comment type="subcellular location">
    <subcellularLocation>
        <location evidence="1">Secreted</location>
    </subcellularLocation>
</comment>
<dbReference type="SUPFAM" id="SSF51120">
    <property type="entry name" value="beta-Roll"/>
    <property type="match status" value="2"/>
</dbReference>
<dbReference type="InterPro" id="IPR001343">
    <property type="entry name" value="Hemolysn_Ca-bd"/>
</dbReference>
<keyword evidence="2" id="KW-0964">Secreted</keyword>
<dbReference type="InterPro" id="IPR018511">
    <property type="entry name" value="Hemolysin-typ_Ca-bd_CS"/>
</dbReference>
<accession>A0A2R8B9T7</accession>
<dbReference type="PANTHER" id="PTHR38340">
    <property type="entry name" value="S-LAYER PROTEIN"/>
    <property type="match status" value="1"/>
</dbReference>
<keyword evidence="4" id="KW-1185">Reference proteome</keyword>
<dbReference type="PANTHER" id="PTHR38340:SF1">
    <property type="entry name" value="S-LAYER PROTEIN"/>
    <property type="match status" value="1"/>
</dbReference>
<proteinExistence type="predicted"/>
<sequence length="470" mass="48441">MTTITLTGISATYSFDPSTGQPVNEQVGTATLTATVSQDQTFEFSQAGLGLVDATGSLFKTTLSGLNGQIVDSSDPLSIDPSLKSKADLFVMRWEEDGVKKSAVMVDFSTRVALPAGSAPAAPTPTGSSQLFVLGGDALPAFADVAAYTLWAESATKDYPGLLATSFIPGTPFDLRDVPGATISEDDVISGPILPEYIVVGDGNDFVDGAFSEEITIVGGAGNDTLEGGRFEDFLMGNADHDRLVGRGGDDTMLGGSGNDTMNGNVGDDEMFGGSGNDRMRGGAGEDSLFGNSGDDTIDGGRNHDTVDGGGGNDLLAGEHGNDVMFGQSGNDTIGGGEGRDTLNGGAGDDVLTGDAGRDRLVGNSGDDTLIGGRDNDVLRGGAGADVFVFGFGHDQDRIVDFTDDVDRLEITSGRYATVSEMLDDATEIDGDVLLLTTGTSLGSNADWVLIENITIAQLADDIDLTSNLF</sequence>
<dbReference type="GO" id="GO:0005509">
    <property type="term" value="F:calcium ion binding"/>
    <property type="evidence" value="ECO:0007669"/>
    <property type="project" value="InterPro"/>
</dbReference>
<dbReference type="RefSeq" id="WP_108827095.1">
    <property type="nucleotide sequence ID" value="NZ_OMOR01000001.1"/>
</dbReference>
<name>A0A2R8B9T7_9RHOB</name>
<dbReference type="EMBL" id="OMOR01000001">
    <property type="protein sequence ID" value="SPH19794.1"/>
    <property type="molecule type" value="Genomic_DNA"/>
</dbReference>
<reference evidence="3 4" key="1">
    <citation type="submission" date="2018-03" db="EMBL/GenBank/DDBJ databases">
        <authorList>
            <person name="Keele B.F."/>
        </authorList>
    </citation>
    <scope>NUCLEOTIDE SEQUENCE [LARGE SCALE GENOMIC DNA]</scope>
    <source>
        <strain evidence="3 4">CECT 8599</strain>
    </source>
</reference>
<dbReference type="Pfam" id="PF00353">
    <property type="entry name" value="HemolysinCabind"/>
    <property type="match status" value="3"/>
</dbReference>
<dbReference type="OrthoDB" id="7839899at2"/>
<dbReference type="PRINTS" id="PR00313">
    <property type="entry name" value="CABNDNGRPT"/>
</dbReference>
<dbReference type="GO" id="GO:0005576">
    <property type="term" value="C:extracellular region"/>
    <property type="evidence" value="ECO:0007669"/>
    <property type="project" value="UniProtKB-SubCell"/>
</dbReference>
<dbReference type="Proteomes" id="UP000244880">
    <property type="component" value="Unassembled WGS sequence"/>
</dbReference>
<protein>
    <submittedName>
        <fullName evidence="3">Leukotoxin</fullName>
    </submittedName>
</protein>
<dbReference type="InterPro" id="IPR050557">
    <property type="entry name" value="RTX_toxin/Mannuronan_C5-epim"/>
</dbReference>
<evidence type="ECO:0000313" key="4">
    <source>
        <dbReference type="Proteomes" id="UP000244880"/>
    </source>
</evidence>
<dbReference type="AlphaFoldDB" id="A0A2R8B9T7"/>